<accession>A0A1S1JDX2</accession>
<comment type="caution">
    <text evidence="4">The sequence shown here is derived from an EMBL/GenBank/DDBJ whole genome shotgun (WGS) entry which is preliminary data.</text>
</comment>
<reference evidence="5 7" key="3">
    <citation type="submission" date="2016-11" db="EMBL/GenBank/DDBJ databases">
        <title>Whole genomes of Flavobacteriaceae.</title>
        <authorList>
            <person name="Stine C."/>
            <person name="Li C."/>
            <person name="Tadesse D."/>
        </authorList>
    </citation>
    <scope>NUCLEOTIDE SEQUENCE [LARGE SCALE GENOMIC DNA]</scope>
    <source>
        <strain evidence="5 7">ATCC BAA-2541</strain>
    </source>
</reference>
<evidence type="ECO:0000313" key="6">
    <source>
        <dbReference type="Proteomes" id="UP000180252"/>
    </source>
</evidence>
<protein>
    <recommendedName>
        <fullName evidence="3">Outer membrane protein beta-barrel domain-containing protein</fullName>
    </recommendedName>
</protein>
<evidence type="ECO:0000313" key="5">
    <source>
        <dbReference type="EMBL" id="OXB22415.1"/>
    </source>
</evidence>
<feature type="chain" id="PRO_5010313059" description="Outer membrane protein beta-barrel domain-containing protein" evidence="2">
    <location>
        <begin position="22"/>
        <end position="204"/>
    </location>
</feature>
<keyword evidence="1 2" id="KW-0732">Signal</keyword>
<dbReference type="AlphaFoldDB" id="A0A1S1JDX2"/>
<feature type="domain" description="Outer membrane protein beta-barrel" evidence="3">
    <location>
        <begin position="9"/>
        <end position="202"/>
    </location>
</feature>
<dbReference type="EMBL" id="MUHG01000002">
    <property type="protein sequence ID" value="OXB22415.1"/>
    <property type="molecule type" value="Genomic_DNA"/>
</dbReference>
<organism evidence="4 6">
    <name type="scientific">Flavobacterium tructae</name>
    <dbReference type="NCBI Taxonomy" id="1114873"/>
    <lineage>
        <taxon>Bacteria</taxon>
        <taxon>Pseudomonadati</taxon>
        <taxon>Bacteroidota</taxon>
        <taxon>Flavobacteriia</taxon>
        <taxon>Flavobacteriales</taxon>
        <taxon>Flavobacteriaceae</taxon>
        <taxon>Flavobacterium</taxon>
    </lineage>
</organism>
<sequence length="204" mass="23038">MNKRNLIIIVLALFALTSLQAQVTFKPGLRAGASFSTFSNTRSDYKTDFYIGGFGEIKLTKIYTLQPEITYSQQGASNVKTFISYNNGNDVVSLKDLEIDYLSIAVVNKFTLKNGFQFQAGPTLDFRLRDNLLYEKSDIDLAFIMGIGYRLPSGLTFEARFKKGIVDVLDSDYYGSNGNNNDYWFRDYNTNVSFQIGVSYPFGK</sequence>
<keyword evidence="7" id="KW-1185">Reference proteome</keyword>
<dbReference type="EMBL" id="MIKE01000011">
    <property type="protein sequence ID" value="OHT46453.1"/>
    <property type="molecule type" value="Genomic_DNA"/>
</dbReference>
<dbReference type="Proteomes" id="UP000180252">
    <property type="component" value="Unassembled WGS sequence"/>
</dbReference>
<feature type="signal peptide" evidence="2">
    <location>
        <begin position="1"/>
        <end position="21"/>
    </location>
</feature>
<dbReference type="STRING" id="1278819.BHE19_02805"/>
<name>A0A1S1JDX2_9FLAO</name>
<reference evidence="6" key="1">
    <citation type="submission" date="2016-09" db="EMBL/GenBank/DDBJ databases">
        <authorList>
            <person name="Chen S."/>
            <person name="Walker E."/>
        </authorList>
    </citation>
    <scope>NUCLEOTIDE SEQUENCE [LARGE SCALE GENOMIC DNA]</scope>
    <source>
        <strain evidence="6">MSU</strain>
    </source>
</reference>
<dbReference type="OrthoDB" id="947434at2"/>
<evidence type="ECO:0000259" key="3">
    <source>
        <dbReference type="Pfam" id="PF13505"/>
    </source>
</evidence>
<evidence type="ECO:0000313" key="4">
    <source>
        <dbReference type="EMBL" id="OHT46453.1"/>
    </source>
</evidence>
<dbReference type="RefSeq" id="WP_017496895.1">
    <property type="nucleotide sequence ID" value="NZ_CP166110.1"/>
</dbReference>
<proteinExistence type="predicted"/>
<evidence type="ECO:0000256" key="2">
    <source>
        <dbReference type="SAM" id="SignalP"/>
    </source>
</evidence>
<dbReference type="Pfam" id="PF13505">
    <property type="entry name" value="OMP_b-brl"/>
    <property type="match status" value="1"/>
</dbReference>
<dbReference type="InterPro" id="IPR027385">
    <property type="entry name" value="Beta-barrel_OMP"/>
</dbReference>
<evidence type="ECO:0000256" key="1">
    <source>
        <dbReference type="ARBA" id="ARBA00022729"/>
    </source>
</evidence>
<evidence type="ECO:0000313" key="7">
    <source>
        <dbReference type="Proteomes" id="UP000198319"/>
    </source>
</evidence>
<dbReference type="Proteomes" id="UP000198319">
    <property type="component" value="Unassembled WGS sequence"/>
</dbReference>
<gene>
    <name evidence="5" type="ORF">B0A71_02850</name>
    <name evidence="4" type="ORF">BHE19_02805</name>
</gene>
<reference evidence="4" key="2">
    <citation type="submission" date="2016-09" db="EMBL/GenBank/DDBJ databases">
        <authorList>
            <person name="Capua I."/>
            <person name="De Benedictis P."/>
            <person name="Joannis T."/>
            <person name="Lombin L.H."/>
            <person name="Cattoli G."/>
        </authorList>
    </citation>
    <scope>NUCLEOTIDE SEQUENCE [LARGE SCALE GENOMIC DNA]</scope>
    <source>
        <strain evidence="4">MSU</strain>
    </source>
</reference>